<keyword evidence="2" id="KW-1185">Reference proteome</keyword>
<evidence type="ECO:0000313" key="2">
    <source>
        <dbReference type="Proteomes" id="UP001189429"/>
    </source>
</evidence>
<proteinExistence type="predicted"/>
<evidence type="ECO:0008006" key="3">
    <source>
        <dbReference type="Google" id="ProtNLM"/>
    </source>
</evidence>
<dbReference type="Proteomes" id="UP001189429">
    <property type="component" value="Unassembled WGS sequence"/>
</dbReference>
<gene>
    <name evidence="1" type="ORF">PCOR1329_LOCUS2353</name>
</gene>
<dbReference type="EMBL" id="CAUYUJ010000589">
    <property type="protein sequence ID" value="CAK0791472.1"/>
    <property type="molecule type" value="Genomic_DNA"/>
</dbReference>
<evidence type="ECO:0000313" key="1">
    <source>
        <dbReference type="EMBL" id="CAK0791472.1"/>
    </source>
</evidence>
<name>A0ABN9PJB5_9DINO</name>
<sequence>MRARMARQGRGAPSAALCSAMEGQAADWGKVRQMARRIAEPEYTLRDFNRDLDAFPELSLYLLDGERRGSQAQHTNSGRTIGDEYQRTVGAFFAIYWLMRLHVDGKDGFAFGVDEDWVPVRPETAERRQLRPADKRLAFREQGRWDNFTRLLVDAGLMRQEGGGVSVCEVRLVSLLALTAIHDSIGLPLPCRCRRSTRPTTATRPGTPLEELRLGYVMDHYPGLLPSFRGLDSAERLSVQFTQCNLQFNHGWFVQAEGPPGAILTKFREVLIRDHKSQIKPRDIALYFVHWLTDLAGAEPTPLGGCEKFVVKFPLAVLNSFLRSFEYVERIAESTETEVMESYLKMRWQENELSPGPVPTGDSAVAKMRLLCMAQTNALPVLHGFAELPEEDREILSTEMARTGCIGQSYSADIVPPEVRNNPVGPAFLLGAADYGPAFLQSLGGESAATRLGVLSEIYRCARALWPSSAAAVACTVTIRIDTIKALSTAAMRDAMVLGDMWILVKHNNREAFIERSSKRKLNRFIQNGQSIQVLDLSLLQC</sequence>
<organism evidence="1 2">
    <name type="scientific">Prorocentrum cordatum</name>
    <dbReference type="NCBI Taxonomy" id="2364126"/>
    <lineage>
        <taxon>Eukaryota</taxon>
        <taxon>Sar</taxon>
        <taxon>Alveolata</taxon>
        <taxon>Dinophyceae</taxon>
        <taxon>Prorocentrales</taxon>
        <taxon>Prorocentraceae</taxon>
        <taxon>Prorocentrum</taxon>
    </lineage>
</organism>
<protein>
    <recommendedName>
        <fullName evidence="3">Queuosine salvage protein</fullName>
    </recommendedName>
</protein>
<accession>A0ABN9PJB5</accession>
<comment type="caution">
    <text evidence="1">The sequence shown here is derived from an EMBL/GenBank/DDBJ whole genome shotgun (WGS) entry which is preliminary data.</text>
</comment>
<reference evidence="1" key="1">
    <citation type="submission" date="2023-10" db="EMBL/GenBank/DDBJ databases">
        <authorList>
            <person name="Chen Y."/>
            <person name="Shah S."/>
            <person name="Dougan E. K."/>
            <person name="Thang M."/>
            <person name="Chan C."/>
        </authorList>
    </citation>
    <scope>NUCLEOTIDE SEQUENCE [LARGE SCALE GENOMIC DNA]</scope>
</reference>